<feature type="compositionally biased region" description="Basic and acidic residues" evidence="1">
    <location>
        <begin position="185"/>
        <end position="194"/>
    </location>
</feature>
<dbReference type="Proteomes" id="UP001301958">
    <property type="component" value="Unassembled WGS sequence"/>
</dbReference>
<reference evidence="2" key="2">
    <citation type="submission" date="2023-05" db="EMBL/GenBank/DDBJ databases">
        <authorList>
            <consortium name="Lawrence Berkeley National Laboratory"/>
            <person name="Steindorff A."/>
            <person name="Hensen N."/>
            <person name="Bonometti L."/>
            <person name="Westerberg I."/>
            <person name="Brannstrom I.O."/>
            <person name="Guillou S."/>
            <person name="Cros-Aarteil S."/>
            <person name="Calhoun S."/>
            <person name="Haridas S."/>
            <person name="Kuo A."/>
            <person name="Mondo S."/>
            <person name="Pangilinan J."/>
            <person name="Riley R."/>
            <person name="Labutti K."/>
            <person name="Andreopoulos B."/>
            <person name="Lipzen A."/>
            <person name="Chen C."/>
            <person name="Yanf M."/>
            <person name="Daum C."/>
            <person name="Ng V."/>
            <person name="Clum A."/>
            <person name="Ohm R."/>
            <person name="Martin F."/>
            <person name="Silar P."/>
            <person name="Natvig D."/>
            <person name="Lalanne C."/>
            <person name="Gautier V."/>
            <person name="Ament-Velasquez S.L."/>
            <person name="Kruys A."/>
            <person name="Hutchinson M.I."/>
            <person name="Powell A.J."/>
            <person name="Barry K."/>
            <person name="Miller A.N."/>
            <person name="Grigoriev I.V."/>
            <person name="Debuchy R."/>
            <person name="Gladieux P."/>
            <person name="Thoren M.H."/>
            <person name="Johannesson H."/>
        </authorList>
    </citation>
    <scope>NUCLEOTIDE SEQUENCE</scope>
    <source>
        <strain evidence="2">CBS 990.96</strain>
    </source>
</reference>
<organism evidence="2 3">
    <name type="scientific">Podospora fimiseda</name>
    <dbReference type="NCBI Taxonomy" id="252190"/>
    <lineage>
        <taxon>Eukaryota</taxon>
        <taxon>Fungi</taxon>
        <taxon>Dikarya</taxon>
        <taxon>Ascomycota</taxon>
        <taxon>Pezizomycotina</taxon>
        <taxon>Sordariomycetes</taxon>
        <taxon>Sordariomycetidae</taxon>
        <taxon>Sordariales</taxon>
        <taxon>Podosporaceae</taxon>
        <taxon>Podospora</taxon>
    </lineage>
</organism>
<reference evidence="2" key="1">
    <citation type="journal article" date="2023" name="Mol. Phylogenet. Evol.">
        <title>Genome-scale phylogeny and comparative genomics of the fungal order Sordariales.</title>
        <authorList>
            <person name="Hensen N."/>
            <person name="Bonometti L."/>
            <person name="Westerberg I."/>
            <person name="Brannstrom I.O."/>
            <person name="Guillou S."/>
            <person name="Cros-Aarteil S."/>
            <person name="Calhoun S."/>
            <person name="Haridas S."/>
            <person name="Kuo A."/>
            <person name="Mondo S."/>
            <person name="Pangilinan J."/>
            <person name="Riley R."/>
            <person name="LaButti K."/>
            <person name="Andreopoulos B."/>
            <person name="Lipzen A."/>
            <person name="Chen C."/>
            <person name="Yan M."/>
            <person name="Daum C."/>
            <person name="Ng V."/>
            <person name="Clum A."/>
            <person name="Steindorff A."/>
            <person name="Ohm R.A."/>
            <person name="Martin F."/>
            <person name="Silar P."/>
            <person name="Natvig D.O."/>
            <person name="Lalanne C."/>
            <person name="Gautier V."/>
            <person name="Ament-Velasquez S.L."/>
            <person name="Kruys A."/>
            <person name="Hutchinson M.I."/>
            <person name="Powell A.J."/>
            <person name="Barry K."/>
            <person name="Miller A.N."/>
            <person name="Grigoriev I.V."/>
            <person name="Debuchy R."/>
            <person name="Gladieux P."/>
            <person name="Hiltunen Thoren M."/>
            <person name="Johannesson H."/>
        </authorList>
    </citation>
    <scope>NUCLEOTIDE SEQUENCE</scope>
    <source>
        <strain evidence="2">CBS 990.96</strain>
    </source>
</reference>
<keyword evidence="3" id="KW-1185">Reference proteome</keyword>
<evidence type="ECO:0000313" key="2">
    <source>
        <dbReference type="EMBL" id="KAK4222332.1"/>
    </source>
</evidence>
<evidence type="ECO:0000256" key="1">
    <source>
        <dbReference type="SAM" id="MobiDB-lite"/>
    </source>
</evidence>
<proteinExistence type="predicted"/>
<protein>
    <submittedName>
        <fullName evidence="2">Uncharacterized protein</fullName>
    </submittedName>
</protein>
<feature type="region of interest" description="Disordered" evidence="1">
    <location>
        <begin position="153"/>
        <end position="199"/>
    </location>
</feature>
<sequence length="307" mass="32886">MYSHPYPGFVLSNSYITVHSHDCPCEICVATRSGTEIWISSSPSSSTPTITYCSSSRAEVAWSTYWNSNCSTPCHHHHCHHHVGRSDQVTTTTTSPVTETHYHYYYNYPCSSSKTTIPSSSSATNLVQEVTKKAKPISSTSCSRSTQTIIYTPASTRPCTPVSTPSRPSSPPPSAPVPATNTATDKTEKTKDTSPRTNINIKYIHFPGFGVRKKRKLPLTGYAETDSSNSEDGGKGDGKEGKEADGGKEDSGKGDDKKGDGGKSDDKKGDGGKSDDKKGDGGKGDGKKEDGYDDNNASTKGDYTGKD</sequence>
<comment type="caution">
    <text evidence="2">The sequence shown here is derived from an EMBL/GenBank/DDBJ whole genome shotgun (WGS) entry which is preliminary data.</text>
</comment>
<name>A0AAN6YSU0_9PEZI</name>
<evidence type="ECO:0000313" key="3">
    <source>
        <dbReference type="Proteomes" id="UP001301958"/>
    </source>
</evidence>
<accession>A0AAN6YSU0</accession>
<dbReference type="AlphaFoldDB" id="A0AAN6YSU0"/>
<gene>
    <name evidence="2" type="ORF">QBC38DRAFT_460520</name>
</gene>
<feature type="compositionally biased region" description="Basic and acidic residues" evidence="1">
    <location>
        <begin position="232"/>
        <end position="290"/>
    </location>
</feature>
<feature type="compositionally biased region" description="Low complexity" evidence="1">
    <location>
        <begin position="155"/>
        <end position="167"/>
    </location>
</feature>
<feature type="region of interest" description="Disordered" evidence="1">
    <location>
        <begin position="221"/>
        <end position="307"/>
    </location>
</feature>
<dbReference type="EMBL" id="MU865478">
    <property type="protein sequence ID" value="KAK4222332.1"/>
    <property type="molecule type" value="Genomic_DNA"/>
</dbReference>